<keyword evidence="5" id="KW-0347">Helicase</keyword>
<dbReference type="InterPro" id="IPR038726">
    <property type="entry name" value="PDDEXK_AddAB-type"/>
</dbReference>
<keyword evidence="8" id="KW-0238">DNA-binding</keyword>
<dbReference type="SUPFAM" id="SSF52540">
    <property type="entry name" value="P-loop containing nucleoside triphosphate hydrolases"/>
    <property type="match status" value="1"/>
</dbReference>
<keyword evidence="6" id="KW-0269">Exonuclease</keyword>
<dbReference type="PANTHER" id="PTHR30591">
    <property type="entry name" value="RECBCD ENZYME SUBUNIT RECC"/>
    <property type="match status" value="1"/>
</dbReference>
<evidence type="ECO:0000256" key="7">
    <source>
        <dbReference type="ARBA" id="ARBA00022840"/>
    </source>
</evidence>
<evidence type="ECO:0000256" key="2">
    <source>
        <dbReference type="ARBA" id="ARBA00022741"/>
    </source>
</evidence>
<dbReference type="InterPro" id="IPR011604">
    <property type="entry name" value="PDDEXK-like_dom_sf"/>
</dbReference>
<keyword evidence="13" id="KW-1185">Reference proteome</keyword>
<protein>
    <submittedName>
        <fullName evidence="12">PD-(D/E)XK nuclease family protein</fullName>
    </submittedName>
</protein>
<dbReference type="InterPro" id="IPR027417">
    <property type="entry name" value="P-loop_NTPase"/>
</dbReference>
<evidence type="ECO:0000256" key="3">
    <source>
        <dbReference type="ARBA" id="ARBA00022763"/>
    </source>
</evidence>
<keyword evidence="1" id="KW-0540">Nuclease</keyword>
<proteinExistence type="predicted"/>
<evidence type="ECO:0000256" key="5">
    <source>
        <dbReference type="ARBA" id="ARBA00022806"/>
    </source>
</evidence>
<dbReference type="RefSeq" id="WP_208427918.1">
    <property type="nucleotide sequence ID" value="NZ_JAEPRJ010000001.1"/>
</dbReference>
<evidence type="ECO:0000313" key="13">
    <source>
        <dbReference type="Proteomes" id="UP000604730"/>
    </source>
</evidence>
<keyword evidence="3" id="KW-0227">DNA damage</keyword>
<feature type="domain" description="PD-(D/E)XK endonuclease-like" evidence="10">
    <location>
        <begin position="751"/>
        <end position="891"/>
    </location>
</feature>
<evidence type="ECO:0000259" key="10">
    <source>
        <dbReference type="Pfam" id="PF12705"/>
    </source>
</evidence>
<dbReference type="Pfam" id="PF12705">
    <property type="entry name" value="PDDEXK_1"/>
    <property type="match status" value="2"/>
</dbReference>
<sequence length="1132" mass="128779">MAVQYVIGGTGCGKSELCFKKIVKEAEKNPDKNYFVIVPEQFTLQTQRDLVRLSSNGAIMNIDVLSFMRLAYRVFEELNIKERLVLEDTGKNMIIRKLLGGLKKELKFYKNMVGRQGFTEDIKSLISELMQYGITPGTLADIEEKTTSPVLAAKLHDTNLIYSAFNNYKKEKYVSAEQILDVLASEVEKSKLLDGAVICFDGFTGFTPVQLKVIDLLLLKAEHILITLTISEKEYYSENDEKFSLFHLSKDTINRVNKLAKDRKVNIAKPIIADYEGKTGELSLLEKQIFRYPIKEIKQEKGAVSVSVYNNPKEEAESLIPLILSLVRDEGLRYREIAIATGDMEEYGEVVADTLSAKDIPYFLDSKKTISDNPFVEYIKASILVIEENFTYDAVMRYLRSGFADVDIKEVDIFENYILRRGIKGLKRYQKSFLSVEPTDEENSAESIRDNLVKKFTPLYEVLKAKTSLTSDYITALYNFVVKAGCEERLMKLSADFESEGRMIAAKEYAACYKIVMSVFEKLYELLGDEKLSIEEFRTILESGFAEGKAGFIPPGLDQIVIGDVERTRLKDIKVLFCLGFNEGKVPKSGSTRGIITDAEKEKLMGLDVELAPTAKERAFREQFYIYMLFTKPTERLYVSYSVSDMEGKPLKPSVFVTRLKAEFGKDSFKEEAKASSLLDEIRKDGGLGLILSAVKQRDLKDETIINLIKYYQTHNDDRYNKIISGTASKAHGNSLEEYIATNLYGKLKGSVTRLELFSSCAYAHFIKHGLRLRERAEYEIQPMDIGNILHEVLERFAKKVVESGESFALLSEEKRTAIQAESLAETFDYGDDIFKSSARNSYQLERLRRIADRAVRTVLTQIKKGSFTPVAFEEEFVTGGFKGRIDRIDAVLSDYLPDGSLLAENKEIKGFKKCEYVRVIDYKSGSKSLDLDRAYYGLDLQLFTYLNYIRKEFGKKRKDNLIIPSGAYYFHINDPVVDFGGGEDAILKELRFDGITLTGNHNIRLIDEAMVYNNTLTPQADSDVIKLKTKKDGEPSSTTRLYVSGEMNELIDNSELEIEKSKKRILRGEIYPKPYSLGSEKGCDYCEYRGLCGFDLKMPGYNYNRLKKIDKKCFFEELRAKLEGENGKKMD</sequence>
<evidence type="ECO:0000256" key="8">
    <source>
        <dbReference type="ARBA" id="ARBA00023125"/>
    </source>
</evidence>
<evidence type="ECO:0000256" key="6">
    <source>
        <dbReference type="ARBA" id="ARBA00022839"/>
    </source>
</evidence>
<evidence type="ECO:0000259" key="11">
    <source>
        <dbReference type="Pfam" id="PF21445"/>
    </source>
</evidence>
<dbReference type="Pfam" id="PF21445">
    <property type="entry name" value="ADDB_N"/>
    <property type="match status" value="1"/>
</dbReference>
<reference evidence="12 13" key="1">
    <citation type="submission" date="2021-01" db="EMBL/GenBank/DDBJ databases">
        <title>Isolation and description of Catonella massiliensis sp. nov., a novel Catonella species, isolated from a stable periodontitis subject.</title>
        <authorList>
            <person name="Antezack A."/>
            <person name="Boxberger M."/>
            <person name="La Scola B."/>
            <person name="Monnet-Corti V."/>
        </authorList>
    </citation>
    <scope>NUCLEOTIDE SEQUENCE [LARGE SCALE GENOMIC DNA]</scope>
    <source>
        <strain evidence="12 13">Marseille-Q4567</strain>
    </source>
</reference>
<name>A0ABS1IWT1_9FIRM</name>
<comment type="caution">
    <text evidence="12">The sequence shown here is derived from an EMBL/GenBank/DDBJ whole genome shotgun (WGS) entry which is preliminary data.</text>
</comment>
<dbReference type="Gene3D" id="3.40.50.300">
    <property type="entry name" value="P-loop containing nucleotide triphosphate hydrolases"/>
    <property type="match status" value="4"/>
</dbReference>
<keyword evidence="7" id="KW-0067">ATP-binding</keyword>
<evidence type="ECO:0000256" key="1">
    <source>
        <dbReference type="ARBA" id="ARBA00022722"/>
    </source>
</evidence>
<feature type="domain" description="PD-(D/E)XK endonuclease-like" evidence="10">
    <location>
        <begin position="916"/>
        <end position="1093"/>
    </location>
</feature>
<evidence type="ECO:0000256" key="4">
    <source>
        <dbReference type="ARBA" id="ARBA00022801"/>
    </source>
</evidence>
<keyword evidence="4" id="KW-0378">Hydrolase</keyword>
<keyword evidence="9" id="KW-0234">DNA repair</keyword>
<dbReference type="EMBL" id="JAEPRJ010000001">
    <property type="protein sequence ID" value="MBK5896337.1"/>
    <property type="molecule type" value="Genomic_DNA"/>
</dbReference>
<gene>
    <name evidence="12" type="ORF">JJN12_00850</name>
</gene>
<accession>A0ABS1IWT1</accession>
<organism evidence="12 13">
    <name type="scientific">Catonella massiliensis</name>
    <dbReference type="NCBI Taxonomy" id="2799636"/>
    <lineage>
        <taxon>Bacteria</taxon>
        <taxon>Bacillati</taxon>
        <taxon>Bacillota</taxon>
        <taxon>Clostridia</taxon>
        <taxon>Lachnospirales</taxon>
        <taxon>Lachnospiraceae</taxon>
        <taxon>Catonella</taxon>
    </lineage>
</organism>
<dbReference type="Proteomes" id="UP000604730">
    <property type="component" value="Unassembled WGS sequence"/>
</dbReference>
<dbReference type="PANTHER" id="PTHR30591:SF1">
    <property type="entry name" value="RECBCD ENZYME SUBUNIT RECC"/>
    <property type="match status" value="1"/>
</dbReference>
<dbReference type="Gene3D" id="3.90.320.10">
    <property type="match status" value="1"/>
</dbReference>
<feature type="domain" description="ATP-dependent helicase/deoxyribonuclease subunit B N-terminal" evidence="11">
    <location>
        <begin position="5"/>
        <end position="276"/>
    </location>
</feature>
<keyword evidence="2" id="KW-0547">Nucleotide-binding</keyword>
<evidence type="ECO:0000313" key="12">
    <source>
        <dbReference type="EMBL" id="MBK5896337.1"/>
    </source>
</evidence>
<dbReference type="InterPro" id="IPR049035">
    <property type="entry name" value="ADDB_N"/>
</dbReference>
<evidence type="ECO:0000256" key="9">
    <source>
        <dbReference type="ARBA" id="ARBA00023204"/>
    </source>
</evidence>